<feature type="domain" description="PPM-type phosphatase" evidence="3">
    <location>
        <begin position="361"/>
        <end position="579"/>
    </location>
</feature>
<dbReference type="KEGG" id="tpx:Turpa_3689"/>
<dbReference type="SMART" id="SM00028">
    <property type="entry name" value="TPR"/>
    <property type="match status" value="4"/>
</dbReference>
<keyword evidence="1" id="KW-0378">Hydrolase</keyword>
<dbReference type="PANTHER" id="PTHR43156:SF2">
    <property type="entry name" value="STAGE II SPORULATION PROTEIN E"/>
    <property type="match status" value="1"/>
</dbReference>
<dbReference type="STRING" id="869212.Turpa_3689"/>
<dbReference type="SUPFAM" id="SSF81606">
    <property type="entry name" value="PP2C-like"/>
    <property type="match status" value="1"/>
</dbReference>
<dbReference type="InterPro" id="IPR011990">
    <property type="entry name" value="TPR-like_helical_dom_sf"/>
</dbReference>
<dbReference type="Gene3D" id="3.60.40.10">
    <property type="entry name" value="PPM-type phosphatase domain"/>
    <property type="match status" value="1"/>
</dbReference>
<dbReference type="Pfam" id="PF07228">
    <property type="entry name" value="SpoIIE"/>
    <property type="match status" value="1"/>
</dbReference>
<dbReference type="EMBL" id="CP002959">
    <property type="protein sequence ID" value="AFM14323.1"/>
    <property type="molecule type" value="Genomic_DNA"/>
</dbReference>
<reference evidence="4 5" key="1">
    <citation type="submission" date="2012-06" db="EMBL/GenBank/DDBJ databases">
        <title>The complete chromosome of genome of Turneriella parva DSM 21527.</title>
        <authorList>
            <consortium name="US DOE Joint Genome Institute (JGI-PGF)"/>
            <person name="Lucas S."/>
            <person name="Han J."/>
            <person name="Lapidus A."/>
            <person name="Bruce D."/>
            <person name="Goodwin L."/>
            <person name="Pitluck S."/>
            <person name="Peters L."/>
            <person name="Kyrpides N."/>
            <person name="Mavromatis K."/>
            <person name="Ivanova N."/>
            <person name="Mikhailova N."/>
            <person name="Chertkov O."/>
            <person name="Detter J.C."/>
            <person name="Tapia R."/>
            <person name="Han C."/>
            <person name="Land M."/>
            <person name="Hauser L."/>
            <person name="Markowitz V."/>
            <person name="Cheng J.-F."/>
            <person name="Hugenholtz P."/>
            <person name="Woyke T."/>
            <person name="Wu D."/>
            <person name="Gronow S."/>
            <person name="Wellnitz S."/>
            <person name="Brambilla E."/>
            <person name="Klenk H.-P."/>
            <person name="Eisen J.A."/>
        </authorList>
    </citation>
    <scope>NUCLEOTIDE SEQUENCE [LARGE SCALE GENOMIC DNA]</scope>
    <source>
        <strain evidence="5">ATCC BAA-1111 / DSM 21527 / NCTC 11395 / H</strain>
    </source>
</reference>
<dbReference type="AlphaFoldDB" id="I4BAL6"/>
<feature type="transmembrane region" description="Helical" evidence="2">
    <location>
        <begin position="239"/>
        <end position="259"/>
    </location>
</feature>
<keyword evidence="2" id="KW-0472">Membrane</keyword>
<dbReference type="SUPFAM" id="SSF48452">
    <property type="entry name" value="TPR-like"/>
    <property type="match status" value="1"/>
</dbReference>
<dbReference type="RefSeq" id="WP_014804800.1">
    <property type="nucleotide sequence ID" value="NC_018020.1"/>
</dbReference>
<accession>I4BAL6</accession>
<dbReference type="Proteomes" id="UP000006048">
    <property type="component" value="Chromosome"/>
</dbReference>
<proteinExistence type="predicted"/>
<dbReference type="HOGENOM" id="CLU_390773_0_0_12"/>
<dbReference type="GO" id="GO:0016791">
    <property type="term" value="F:phosphatase activity"/>
    <property type="evidence" value="ECO:0007669"/>
    <property type="project" value="TreeGrafter"/>
</dbReference>
<dbReference type="InterPro" id="IPR001932">
    <property type="entry name" value="PPM-type_phosphatase-like_dom"/>
</dbReference>
<feature type="transmembrane region" description="Helical" evidence="2">
    <location>
        <begin position="12"/>
        <end position="40"/>
    </location>
</feature>
<gene>
    <name evidence="4" type="ordered locus">Turpa_3689</name>
</gene>
<name>I4BAL6_TURPD</name>
<dbReference type="OrthoDB" id="9763484at2"/>
<feature type="transmembrane region" description="Helical" evidence="2">
    <location>
        <begin position="158"/>
        <end position="182"/>
    </location>
</feature>
<dbReference type="PANTHER" id="PTHR43156">
    <property type="entry name" value="STAGE II SPORULATION PROTEIN E-RELATED"/>
    <property type="match status" value="1"/>
</dbReference>
<dbReference type="InterPro" id="IPR036457">
    <property type="entry name" value="PPM-type-like_dom_sf"/>
</dbReference>
<feature type="transmembrane region" description="Helical" evidence="2">
    <location>
        <begin position="213"/>
        <end position="233"/>
    </location>
</feature>
<protein>
    <submittedName>
        <fullName evidence="4">Protein serine/threonine phosphatase with extracellular sensor</fullName>
    </submittedName>
</protein>
<organism evidence="4 5">
    <name type="scientific">Turneriella parva (strain ATCC BAA-1111 / DSM 21527 / NCTC 11395 / H)</name>
    <name type="common">Leptospira parva</name>
    <dbReference type="NCBI Taxonomy" id="869212"/>
    <lineage>
        <taxon>Bacteria</taxon>
        <taxon>Pseudomonadati</taxon>
        <taxon>Spirochaetota</taxon>
        <taxon>Spirochaetia</taxon>
        <taxon>Leptospirales</taxon>
        <taxon>Leptospiraceae</taxon>
        <taxon>Turneriella</taxon>
    </lineage>
</organism>
<keyword evidence="2" id="KW-1133">Transmembrane helix</keyword>
<sequence length="737" mass="83045">MRRLFLPTFYIVANILSFGASAASSALYAGIITFVFVLYYSYAIKLPAIDKLILVVGAIAGLTTVIHGLYFGILHKIGFSGLTRGMRLLNRAIVRGETWLKIDIRRDLNADQYRELHRMLCYLPRENAYMSVAMVVMIVAGVVVYLNRWQNYSFVNLIQVGVIAVIAGFIHAGFAAVITELVTGEMRTRVKQIMYEKKVEFKEISLSTVRSKILFFIMIMVATLFVSNFMVYYNVEFPVMIRFSIFAIAIAAIMAYMLFSIVLQSLREIEAASVSIRDGKDVMLFPQALDTEFINVATGLNTATTTIRDYQHNLERKVDERTAELTNANEALHAKDKLIQMELDFASEIQKGIIPASIDEWNGLKFYGYYKPMEKVSGDYYDVFPAHGNRLGVLIADVSGHGVPAALITTMAKVTFARSAQSSHSPAQTFRDVNDQLLKIVTTQDYLTAFYLTIDETHHFYYGNASHQQAKILRAESGEIESLDTDGLFVGAMPEANESYGEKEERLFAGDRLFLYTDGLIEIRNSSGEELGIERFDAILQSARPLPAAEAVPFIVAEVFRFAEGNKPNDDISILMAEVNREYSRFLQMAARAYQQIEQGDRQNGVKLLDEAIKLYGKNLLSLKTAGAVNFDLGRIETAERYFHAYADLSRQNAEVFYFLSSIAIMQKRFEIAERHAREAISLRSNYALAFNNLAIACLNLGKYALARFAIEKALVHEPENEEIRKNAERLEQLLKG</sequence>
<feature type="transmembrane region" description="Helical" evidence="2">
    <location>
        <begin position="52"/>
        <end position="74"/>
    </location>
</feature>
<keyword evidence="5" id="KW-1185">Reference proteome</keyword>
<feature type="transmembrane region" description="Helical" evidence="2">
    <location>
        <begin position="128"/>
        <end position="146"/>
    </location>
</feature>
<keyword evidence="2" id="KW-0812">Transmembrane</keyword>
<dbReference type="PATRIC" id="fig|869212.3.peg.3714"/>
<evidence type="ECO:0000313" key="4">
    <source>
        <dbReference type="EMBL" id="AFM14323.1"/>
    </source>
</evidence>
<dbReference type="InterPro" id="IPR019734">
    <property type="entry name" value="TPR_rpt"/>
</dbReference>
<dbReference type="Gene3D" id="1.25.40.10">
    <property type="entry name" value="Tetratricopeptide repeat domain"/>
    <property type="match status" value="1"/>
</dbReference>
<dbReference type="SMART" id="SM00331">
    <property type="entry name" value="PP2C_SIG"/>
    <property type="match status" value="1"/>
</dbReference>
<evidence type="ECO:0000313" key="5">
    <source>
        <dbReference type="Proteomes" id="UP000006048"/>
    </source>
</evidence>
<evidence type="ECO:0000256" key="2">
    <source>
        <dbReference type="SAM" id="Phobius"/>
    </source>
</evidence>
<evidence type="ECO:0000256" key="1">
    <source>
        <dbReference type="ARBA" id="ARBA00022801"/>
    </source>
</evidence>
<dbReference type="InterPro" id="IPR052016">
    <property type="entry name" value="Bact_Sigma-Reg"/>
</dbReference>
<evidence type="ECO:0000259" key="3">
    <source>
        <dbReference type="SMART" id="SM00331"/>
    </source>
</evidence>